<protein>
    <submittedName>
        <fullName evidence="1">Uncharacterized protein</fullName>
    </submittedName>
</protein>
<accession>A0ACC0WS26</accession>
<dbReference type="EMBL" id="CM047580">
    <property type="protein sequence ID" value="KAI9920703.1"/>
    <property type="molecule type" value="Genomic_DNA"/>
</dbReference>
<dbReference type="Proteomes" id="UP001163321">
    <property type="component" value="Chromosome 1"/>
</dbReference>
<name>A0ACC0WS26_9STRA</name>
<evidence type="ECO:0000313" key="1">
    <source>
        <dbReference type="EMBL" id="KAI9920703.1"/>
    </source>
</evidence>
<evidence type="ECO:0000313" key="2">
    <source>
        <dbReference type="Proteomes" id="UP001163321"/>
    </source>
</evidence>
<reference evidence="1 2" key="1">
    <citation type="journal article" date="2022" name="bioRxiv">
        <title>The genome of the oomycete Peronosclerospora sorghi, a cosmopolitan pathogen of maize and sorghum, is inflated with dispersed pseudogenes.</title>
        <authorList>
            <person name="Fletcher K."/>
            <person name="Martin F."/>
            <person name="Isakeit T."/>
            <person name="Cavanaugh K."/>
            <person name="Magill C."/>
            <person name="Michelmore R."/>
        </authorList>
    </citation>
    <scope>NUCLEOTIDE SEQUENCE [LARGE SCALE GENOMIC DNA]</scope>
    <source>
        <strain evidence="1">P6</strain>
    </source>
</reference>
<organism evidence="1 2">
    <name type="scientific">Peronosclerospora sorghi</name>
    <dbReference type="NCBI Taxonomy" id="230839"/>
    <lineage>
        <taxon>Eukaryota</taxon>
        <taxon>Sar</taxon>
        <taxon>Stramenopiles</taxon>
        <taxon>Oomycota</taxon>
        <taxon>Peronosporomycetes</taxon>
        <taxon>Peronosporales</taxon>
        <taxon>Peronosporaceae</taxon>
        <taxon>Peronosclerospora</taxon>
    </lineage>
</organism>
<gene>
    <name evidence="1" type="ORF">PsorP6_000040</name>
</gene>
<proteinExistence type="predicted"/>
<keyword evidence="2" id="KW-1185">Reference proteome</keyword>
<sequence length="118" mass="13483">MLSQPIMHEDSTVGRRHIKLGRIEGDFRLVNDYFAEEHIYPEKYFSRRFACTDVSSCVLSKLNPRVCKPQVSHAPTSLFAHCPILGSHDEYFVQKRDADDVLGLSQLQKVTTARLSEC</sequence>
<comment type="caution">
    <text evidence="1">The sequence shown here is derived from an EMBL/GenBank/DDBJ whole genome shotgun (WGS) entry which is preliminary data.</text>
</comment>